<keyword evidence="4" id="KW-1185">Reference proteome</keyword>
<sequence length="91" mass="10566">MDTHLFRCATGCGEIETDTHLFLSCSIFGKVWQLVRRWLGVHSADPLTIIDHYIQFGTSSGLAKSVFFYVFHFVRQCLTCFVYVFTSFQMR</sequence>
<keyword evidence="1 2" id="KW-0812">Transmembrane</keyword>
<dbReference type="AlphaFoldDB" id="G7KDC1"/>
<dbReference type="PaxDb" id="3880-AES98423"/>
<reference evidence="3" key="3">
    <citation type="submission" date="2015-04" db="UniProtKB">
        <authorList>
            <consortium name="EnsemblPlants"/>
        </authorList>
    </citation>
    <scope>IDENTIFICATION</scope>
    <source>
        <strain evidence="3">cv. Jemalong A17</strain>
    </source>
</reference>
<protein>
    <submittedName>
        <fullName evidence="2">Transmembrane protein, putative</fullName>
    </submittedName>
</protein>
<proteinExistence type="predicted"/>
<organism evidence="2 4">
    <name type="scientific">Medicago truncatula</name>
    <name type="common">Barrel medic</name>
    <name type="synonym">Medicago tribuloides</name>
    <dbReference type="NCBI Taxonomy" id="3880"/>
    <lineage>
        <taxon>Eukaryota</taxon>
        <taxon>Viridiplantae</taxon>
        <taxon>Streptophyta</taxon>
        <taxon>Embryophyta</taxon>
        <taxon>Tracheophyta</taxon>
        <taxon>Spermatophyta</taxon>
        <taxon>Magnoliopsida</taxon>
        <taxon>eudicotyledons</taxon>
        <taxon>Gunneridae</taxon>
        <taxon>Pentapetalae</taxon>
        <taxon>rosids</taxon>
        <taxon>fabids</taxon>
        <taxon>Fabales</taxon>
        <taxon>Fabaceae</taxon>
        <taxon>Papilionoideae</taxon>
        <taxon>50 kb inversion clade</taxon>
        <taxon>NPAAA clade</taxon>
        <taxon>Hologalegina</taxon>
        <taxon>IRL clade</taxon>
        <taxon>Trifolieae</taxon>
        <taxon>Medicago</taxon>
    </lineage>
</organism>
<reference evidence="2 4" key="1">
    <citation type="journal article" date="2011" name="Nature">
        <title>The Medicago genome provides insight into the evolution of rhizobial symbioses.</title>
        <authorList>
            <person name="Young N.D."/>
            <person name="Debelle F."/>
            <person name="Oldroyd G.E."/>
            <person name="Geurts R."/>
            <person name="Cannon S.B."/>
            <person name="Udvardi M.K."/>
            <person name="Benedito V.A."/>
            <person name="Mayer K.F."/>
            <person name="Gouzy J."/>
            <person name="Schoof H."/>
            <person name="Van de Peer Y."/>
            <person name="Proost S."/>
            <person name="Cook D.R."/>
            <person name="Meyers B.C."/>
            <person name="Spannagl M."/>
            <person name="Cheung F."/>
            <person name="De Mita S."/>
            <person name="Krishnakumar V."/>
            <person name="Gundlach H."/>
            <person name="Zhou S."/>
            <person name="Mudge J."/>
            <person name="Bharti A.K."/>
            <person name="Murray J.D."/>
            <person name="Naoumkina M.A."/>
            <person name="Rosen B."/>
            <person name="Silverstein K.A."/>
            <person name="Tang H."/>
            <person name="Rombauts S."/>
            <person name="Zhao P.X."/>
            <person name="Zhou P."/>
            <person name="Barbe V."/>
            <person name="Bardou P."/>
            <person name="Bechner M."/>
            <person name="Bellec A."/>
            <person name="Berger A."/>
            <person name="Berges H."/>
            <person name="Bidwell S."/>
            <person name="Bisseling T."/>
            <person name="Choisne N."/>
            <person name="Couloux A."/>
            <person name="Denny R."/>
            <person name="Deshpande S."/>
            <person name="Dai X."/>
            <person name="Doyle J.J."/>
            <person name="Dudez A.M."/>
            <person name="Farmer A.D."/>
            <person name="Fouteau S."/>
            <person name="Franken C."/>
            <person name="Gibelin C."/>
            <person name="Gish J."/>
            <person name="Goldstein S."/>
            <person name="Gonzalez A.J."/>
            <person name="Green P.J."/>
            <person name="Hallab A."/>
            <person name="Hartog M."/>
            <person name="Hua A."/>
            <person name="Humphray S.J."/>
            <person name="Jeong D.H."/>
            <person name="Jing Y."/>
            <person name="Jocker A."/>
            <person name="Kenton S.M."/>
            <person name="Kim D.J."/>
            <person name="Klee K."/>
            <person name="Lai H."/>
            <person name="Lang C."/>
            <person name="Lin S."/>
            <person name="Macmil S.L."/>
            <person name="Magdelenat G."/>
            <person name="Matthews L."/>
            <person name="McCorrison J."/>
            <person name="Monaghan E.L."/>
            <person name="Mun J.H."/>
            <person name="Najar F.Z."/>
            <person name="Nicholson C."/>
            <person name="Noirot C."/>
            <person name="O'Bleness M."/>
            <person name="Paule C.R."/>
            <person name="Poulain J."/>
            <person name="Prion F."/>
            <person name="Qin B."/>
            <person name="Qu C."/>
            <person name="Retzel E.F."/>
            <person name="Riddle C."/>
            <person name="Sallet E."/>
            <person name="Samain S."/>
            <person name="Samson N."/>
            <person name="Sanders I."/>
            <person name="Saurat O."/>
            <person name="Scarpelli C."/>
            <person name="Schiex T."/>
            <person name="Segurens B."/>
            <person name="Severin A.J."/>
            <person name="Sherrier D.J."/>
            <person name="Shi R."/>
            <person name="Sims S."/>
            <person name="Singer S.R."/>
            <person name="Sinharoy S."/>
            <person name="Sterck L."/>
            <person name="Viollet A."/>
            <person name="Wang B.B."/>
            <person name="Wang K."/>
            <person name="Wang M."/>
            <person name="Wang X."/>
            <person name="Warfsmann J."/>
            <person name="Weissenbach J."/>
            <person name="White D.D."/>
            <person name="White J.D."/>
            <person name="Wiley G.B."/>
            <person name="Wincker P."/>
            <person name="Xing Y."/>
            <person name="Yang L."/>
            <person name="Yao Z."/>
            <person name="Ying F."/>
            <person name="Zhai J."/>
            <person name="Zhou L."/>
            <person name="Zuber A."/>
            <person name="Denarie J."/>
            <person name="Dixon R.A."/>
            <person name="May G.D."/>
            <person name="Schwartz D.C."/>
            <person name="Rogers J."/>
            <person name="Quetier F."/>
            <person name="Town C.D."/>
            <person name="Roe B.A."/>
        </authorList>
    </citation>
    <scope>NUCLEOTIDE SEQUENCE [LARGE SCALE GENOMIC DNA]</scope>
    <source>
        <strain evidence="2">A17</strain>
        <strain evidence="3 4">cv. Jemalong A17</strain>
    </source>
</reference>
<evidence type="ECO:0000313" key="3">
    <source>
        <dbReference type="EnsemblPlants" id="AES98423"/>
    </source>
</evidence>
<reference evidence="2 4" key="2">
    <citation type="journal article" date="2014" name="BMC Genomics">
        <title>An improved genome release (version Mt4.0) for the model legume Medicago truncatula.</title>
        <authorList>
            <person name="Tang H."/>
            <person name="Krishnakumar V."/>
            <person name="Bidwell S."/>
            <person name="Rosen B."/>
            <person name="Chan A."/>
            <person name="Zhou S."/>
            <person name="Gentzbittel L."/>
            <person name="Childs K.L."/>
            <person name="Yandell M."/>
            <person name="Gundlach H."/>
            <person name="Mayer K.F."/>
            <person name="Schwartz D.C."/>
            <person name="Town C.D."/>
        </authorList>
    </citation>
    <scope>GENOME REANNOTATION</scope>
    <source>
        <strain evidence="3 4">cv. Jemalong A17</strain>
    </source>
</reference>
<keyword evidence="1" id="KW-1133">Transmembrane helix</keyword>
<evidence type="ECO:0000313" key="4">
    <source>
        <dbReference type="Proteomes" id="UP000002051"/>
    </source>
</evidence>
<accession>G7KDC1</accession>
<dbReference type="HOGENOM" id="CLU_2430432_0_0_1"/>
<dbReference type="EnsemblPlants" id="AES98423">
    <property type="protein sequence ID" value="AES98423"/>
    <property type="gene ID" value="MTR_5g068470"/>
</dbReference>
<evidence type="ECO:0000256" key="1">
    <source>
        <dbReference type="SAM" id="Phobius"/>
    </source>
</evidence>
<name>G7KDC1_MEDTR</name>
<dbReference type="Proteomes" id="UP000002051">
    <property type="component" value="Chromosome 5"/>
</dbReference>
<gene>
    <name evidence="2" type="ordered locus">MTR_5g068470</name>
</gene>
<evidence type="ECO:0000313" key="2">
    <source>
        <dbReference type="EMBL" id="AES98423.1"/>
    </source>
</evidence>
<dbReference type="EMBL" id="CM001221">
    <property type="protein sequence ID" value="AES98423.1"/>
    <property type="molecule type" value="Genomic_DNA"/>
</dbReference>
<feature type="transmembrane region" description="Helical" evidence="1">
    <location>
        <begin position="66"/>
        <end position="85"/>
    </location>
</feature>
<keyword evidence="1" id="KW-0472">Membrane</keyword>